<feature type="compositionally biased region" description="Polar residues" evidence="1">
    <location>
        <begin position="23"/>
        <end position="32"/>
    </location>
</feature>
<gene>
    <name evidence="2" type="ORF">VKT23_019313</name>
</gene>
<sequence length="562" mass="62368">MPPKPKKQPPASQSSQKDPPTQTPSKSASSLTIRPRRPNAVQNPGLLHYAADAPRATRRTQAEMEAAREAEVKKMVVEQKERQESVQAVAALEDAQCLEDDVRATVAQVKLPPKSVYINTYLITSLVTSYCSATKTKAVKRSKQIVPTGFLDKYKTPGPTPSHTQTPNEDQEAEEDKQKDEDDSMARFGGLAEDGGDGIENSGNAVQKRAGALKLEAPIKIEETNIIPVKPTKTSMRGGHRKWMIQHLPDKKRSAFSRQVVPLGIQQIAQGEKPFQNSISRLALQKILDKVYGPGTATTNGDDVWAGLISYQISSWRAGFGTQALEHVALLINNHSTPDHELDNANDEAGLLNSTEKIADWAQSFMEVLPDKTHRSVWRDYNYDREKGKGFVMHDLIIKTFAKAYLDNLPAEDSLTASRPYAAVLLSLTAVLRAISFYKNGVFEFDSRLSKYWFSADNWDKVHEEQLQAMSNPASTSTSTHEVSKKWGDLIFTSTKYLNSLKARDDAWWKNFLDTAQEYLAEERKRNGKKPRADSSSVPASAAASDQDESLIAVSDSDTDMD</sequence>
<evidence type="ECO:0000313" key="2">
    <source>
        <dbReference type="EMBL" id="KAK7436111.1"/>
    </source>
</evidence>
<accession>A0ABR1INA8</accession>
<dbReference type="Proteomes" id="UP001498398">
    <property type="component" value="Unassembled WGS sequence"/>
</dbReference>
<protein>
    <submittedName>
        <fullName evidence="2">Uncharacterized protein</fullName>
    </submittedName>
</protein>
<dbReference type="EMBL" id="JBANRG010000098">
    <property type="protein sequence ID" value="KAK7436111.1"/>
    <property type="molecule type" value="Genomic_DNA"/>
</dbReference>
<reference evidence="2 3" key="1">
    <citation type="submission" date="2024-01" db="EMBL/GenBank/DDBJ databases">
        <title>A draft genome for the cacao thread blight pathogen Marasmiellus scandens.</title>
        <authorList>
            <person name="Baruah I.K."/>
            <person name="Leung J."/>
            <person name="Bukari Y."/>
            <person name="Amoako-Attah I."/>
            <person name="Meinhardt L.W."/>
            <person name="Bailey B.A."/>
            <person name="Cohen S.P."/>
        </authorList>
    </citation>
    <scope>NUCLEOTIDE SEQUENCE [LARGE SCALE GENOMIC DNA]</scope>
    <source>
        <strain evidence="2 3">GH-19</strain>
    </source>
</reference>
<organism evidence="2 3">
    <name type="scientific">Marasmiellus scandens</name>
    <dbReference type="NCBI Taxonomy" id="2682957"/>
    <lineage>
        <taxon>Eukaryota</taxon>
        <taxon>Fungi</taxon>
        <taxon>Dikarya</taxon>
        <taxon>Basidiomycota</taxon>
        <taxon>Agaricomycotina</taxon>
        <taxon>Agaricomycetes</taxon>
        <taxon>Agaricomycetidae</taxon>
        <taxon>Agaricales</taxon>
        <taxon>Marasmiineae</taxon>
        <taxon>Omphalotaceae</taxon>
        <taxon>Marasmiellus</taxon>
    </lineage>
</organism>
<evidence type="ECO:0000313" key="3">
    <source>
        <dbReference type="Proteomes" id="UP001498398"/>
    </source>
</evidence>
<keyword evidence="3" id="KW-1185">Reference proteome</keyword>
<feature type="compositionally biased region" description="Low complexity" evidence="1">
    <location>
        <begin position="534"/>
        <end position="545"/>
    </location>
</feature>
<feature type="region of interest" description="Disordered" evidence="1">
    <location>
        <begin position="1"/>
        <end position="44"/>
    </location>
</feature>
<feature type="region of interest" description="Disordered" evidence="1">
    <location>
        <begin position="523"/>
        <end position="562"/>
    </location>
</feature>
<comment type="caution">
    <text evidence="2">The sequence shown here is derived from an EMBL/GenBank/DDBJ whole genome shotgun (WGS) entry which is preliminary data.</text>
</comment>
<feature type="region of interest" description="Disordered" evidence="1">
    <location>
        <begin position="150"/>
        <end position="203"/>
    </location>
</feature>
<feature type="compositionally biased region" description="Low complexity" evidence="1">
    <location>
        <begin position="9"/>
        <end position="20"/>
    </location>
</feature>
<evidence type="ECO:0000256" key="1">
    <source>
        <dbReference type="SAM" id="MobiDB-lite"/>
    </source>
</evidence>
<name>A0ABR1INA8_9AGAR</name>
<proteinExistence type="predicted"/>